<proteinExistence type="predicted"/>
<sequence>MPISPSPGRQNRSVPKHLSVKRVRTAVCSPSPQKSRAPCGAVASDKVRSQVPSLPSSWFLPDPESGSLGAMTSSQRSQLRARRSHAHHPRRRRALRSSTRQASHAGEVCLTELTEMPLGWGLGTPHTENSSAGEGAGTLCALDRESEGRRLGRGSCDK</sequence>
<accession>A0AAD9EBZ1</accession>
<name>A0AAD9EBZ1_9PEZI</name>
<dbReference type="Proteomes" id="UP001243330">
    <property type="component" value="Unassembled WGS sequence"/>
</dbReference>
<evidence type="ECO:0000256" key="1">
    <source>
        <dbReference type="SAM" id="MobiDB-lite"/>
    </source>
</evidence>
<feature type="region of interest" description="Disordered" evidence="1">
    <location>
        <begin position="25"/>
        <end position="108"/>
    </location>
</feature>
<gene>
    <name evidence="2" type="ORF">CCHR01_14770</name>
</gene>
<feature type="region of interest" description="Disordered" evidence="1">
    <location>
        <begin position="120"/>
        <end position="158"/>
    </location>
</feature>
<feature type="compositionally biased region" description="Basic and acidic residues" evidence="1">
    <location>
        <begin position="142"/>
        <end position="158"/>
    </location>
</feature>
<keyword evidence="3" id="KW-1185">Reference proteome</keyword>
<dbReference type="EMBL" id="JAQOWY010000405">
    <property type="protein sequence ID" value="KAK1842583.1"/>
    <property type="molecule type" value="Genomic_DNA"/>
</dbReference>
<evidence type="ECO:0000313" key="2">
    <source>
        <dbReference type="EMBL" id="KAK1842583.1"/>
    </source>
</evidence>
<dbReference type="AlphaFoldDB" id="A0AAD9EBZ1"/>
<feature type="region of interest" description="Disordered" evidence="1">
    <location>
        <begin position="1"/>
        <end position="20"/>
    </location>
</feature>
<feature type="compositionally biased region" description="Basic residues" evidence="1">
    <location>
        <begin position="79"/>
        <end position="95"/>
    </location>
</feature>
<protein>
    <submittedName>
        <fullName evidence="2">Uncharacterized protein</fullName>
    </submittedName>
</protein>
<evidence type="ECO:0000313" key="3">
    <source>
        <dbReference type="Proteomes" id="UP001243330"/>
    </source>
</evidence>
<reference evidence="2" key="1">
    <citation type="submission" date="2023-01" db="EMBL/GenBank/DDBJ databases">
        <title>Colletotrichum chrysophilum M932 genome sequence.</title>
        <authorList>
            <person name="Baroncelli R."/>
        </authorList>
    </citation>
    <scope>NUCLEOTIDE SEQUENCE</scope>
    <source>
        <strain evidence="2">M932</strain>
    </source>
</reference>
<organism evidence="2 3">
    <name type="scientific">Colletotrichum chrysophilum</name>
    <dbReference type="NCBI Taxonomy" id="1836956"/>
    <lineage>
        <taxon>Eukaryota</taxon>
        <taxon>Fungi</taxon>
        <taxon>Dikarya</taxon>
        <taxon>Ascomycota</taxon>
        <taxon>Pezizomycotina</taxon>
        <taxon>Sordariomycetes</taxon>
        <taxon>Hypocreomycetidae</taxon>
        <taxon>Glomerellales</taxon>
        <taxon>Glomerellaceae</taxon>
        <taxon>Colletotrichum</taxon>
        <taxon>Colletotrichum gloeosporioides species complex</taxon>
    </lineage>
</organism>
<comment type="caution">
    <text evidence="2">The sequence shown here is derived from an EMBL/GenBank/DDBJ whole genome shotgun (WGS) entry which is preliminary data.</text>
</comment>